<dbReference type="Proteomes" id="UP000179807">
    <property type="component" value="Unassembled WGS sequence"/>
</dbReference>
<dbReference type="PANTHER" id="PTHR46621">
    <property type="entry name" value="SNRNA-ACTIVATING PROTEIN COMPLEX SUBUNIT 4"/>
    <property type="match status" value="1"/>
</dbReference>
<name>A0A1J4JI15_9EUKA</name>
<keyword evidence="2" id="KW-0238">DNA-binding</keyword>
<feature type="domain" description="Myb-like" evidence="5">
    <location>
        <begin position="132"/>
        <end position="184"/>
    </location>
</feature>
<evidence type="ECO:0000256" key="1">
    <source>
        <dbReference type="ARBA" id="ARBA00023015"/>
    </source>
</evidence>
<dbReference type="Gene3D" id="1.10.10.60">
    <property type="entry name" value="Homeodomain-like"/>
    <property type="match status" value="2"/>
</dbReference>
<feature type="domain" description="Myb-like" evidence="5">
    <location>
        <begin position="185"/>
        <end position="236"/>
    </location>
</feature>
<accession>A0A1J4JI15</accession>
<protein>
    <submittedName>
        <fullName evidence="7">R2r3-MYB transcription factor</fullName>
    </submittedName>
</protein>
<organism evidence="7 8">
    <name type="scientific">Tritrichomonas foetus</name>
    <dbReference type="NCBI Taxonomy" id="1144522"/>
    <lineage>
        <taxon>Eukaryota</taxon>
        <taxon>Metamonada</taxon>
        <taxon>Parabasalia</taxon>
        <taxon>Tritrichomonadida</taxon>
        <taxon>Tritrichomonadidae</taxon>
        <taxon>Tritrichomonas</taxon>
    </lineage>
</organism>
<keyword evidence="3" id="KW-0804">Transcription</keyword>
<dbReference type="PROSITE" id="PS50090">
    <property type="entry name" value="MYB_LIKE"/>
    <property type="match status" value="2"/>
</dbReference>
<keyword evidence="1" id="KW-0805">Transcription regulation</keyword>
<feature type="domain" description="HTH myb-type" evidence="6">
    <location>
        <begin position="185"/>
        <end position="240"/>
    </location>
</feature>
<dbReference type="GO" id="GO:0042795">
    <property type="term" value="P:snRNA transcription by RNA polymerase II"/>
    <property type="evidence" value="ECO:0007669"/>
    <property type="project" value="TreeGrafter"/>
</dbReference>
<evidence type="ECO:0000259" key="6">
    <source>
        <dbReference type="PROSITE" id="PS51294"/>
    </source>
</evidence>
<dbReference type="PANTHER" id="PTHR46621:SF1">
    <property type="entry name" value="SNRNA-ACTIVATING PROTEIN COMPLEX SUBUNIT 4"/>
    <property type="match status" value="1"/>
</dbReference>
<evidence type="ECO:0000259" key="5">
    <source>
        <dbReference type="PROSITE" id="PS50090"/>
    </source>
</evidence>
<dbReference type="SMART" id="SM00717">
    <property type="entry name" value="SANT"/>
    <property type="match status" value="2"/>
</dbReference>
<keyword evidence="8" id="KW-1185">Reference proteome</keyword>
<dbReference type="InterPro" id="IPR017930">
    <property type="entry name" value="Myb_dom"/>
</dbReference>
<dbReference type="PROSITE" id="PS51294">
    <property type="entry name" value="HTH_MYB"/>
    <property type="match status" value="2"/>
</dbReference>
<dbReference type="SUPFAM" id="SSF46689">
    <property type="entry name" value="Homeodomain-like"/>
    <property type="match status" value="2"/>
</dbReference>
<feature type="domain" description="HTH myb-type" evidence="6">
    <location>
        <begin position="138"/>
        <end position="184"/>
    </location>
</feature>
<dbReference type="Pfam" id="PF13921">
    <property type="entry name" value="Myb_DNA-bind_6"/>
    <property type="match status" value="1"/>
</dbReference>
<dbReference type="InterPro" id="IPR051575">
    <property type="entry name" value="Myb-like_DNA-bd"/>
</dbReference>
<dbReference type="GeneID" id="94845676"/>
<gene>
    <name evidence="7" type="ORF">TRFO_36685</name>
</gene>
<evidence type="ECO:0000256" key="2">
    <source>
        <dbReference type="ARBA" id="ARBA00023125"/>
    </source>
</evidence>
<dbReference type="InterPro" id="IPR009057">
    <property type="entry name" value="Homeodomain-like_sf"/>
</dbReference>
<sequence length="408" mass="47562">MNLNLNKFTKEIKKRKKKKMEALKVIGKSPHTLICHILNYTNECTRKFDKNLYHILYNKLQQYLNNQVSRRDMKEFFESTVNTTEPLLELDKILRCEFESTPMNKTVCFNSFFDYNRTVPSGSVIVNEKSNGKRSTNRQWTVQEDRRLIYAMYKFGEQNWKAIVSFIGNDRTRAMCSQRWYRVINPLISKCSWSQNEDTKLLGLIHEHGMTNWVKISQNFENRSDVQCRYRYKQLSKVGDEVKNHKLALGSSNKFNEAEATSNEKNQISSSITNTLSQNLSSNVNSNYVNNLYFSTLHHFQNITNSNNVLPGSFLKNLSGIFNHTLPNTNFTNNFNMNFNMNSSTSITEQSIDVNVLPSNNILIKNERNTENINTTMQINTEMKNFLSFEGNEICDADLSEWGYLINY</sequence>
<dbReference type="GO" id="GO:0019185">
    <property type="term" value="C:snRNA-activating protein complex"/>
    <property type="evidence" value="ECO:0007669"/>
    <property type="project" value="TreeGrafter"/>
</dbReference>
<dbReference type="GO" id="GO:0000978">
    <property type="term" value="F:RNA polymerase II cis-regulatory region sequence-specific DNA binding"/>
    <property type="evidence" value="ECO:0007669"/>
    <property type="project" value="TreeGrafter"/>
</dbReference>
<dbReference type="CDD" id="cd00167">
    <property type="entry name" value="SANT"/>
    <property type="match status" value="2"/>
</dbReference>
<dbReference type="InterPro" id="IPR001005">
    <property type="entry name" value="SANT/Myb"/>
</dbReference>
<evidence type="ECO:0000256" key="3">
    <source>
        <dbReference type="ARBA" id="ARBA00023163"/>
    </source>
</evidence>
<evidence type="ECO:0000313" key="7">
    <source>
        <dbReference type="EMBL" id="OHS97157.1"/>
    </source>
</evidence>
<dbReference type="RefSeq" id="XP_068350294.1">
    <property type="nucleotide sequence ID" value="XM_068510972.1"/>
</dbReference>
<dbReference type="OrthoDB" id="608866at2759"/>
<keyword evidence="4" id="KW-0539">Nucleus</keyword>
<dbReference type="EMBL" id="MLAK01001133">
    <property type="protein sequence ID" value="OHS97157.1"/>
    <property type="molecule type" value="Genomic_DNA"/>
</dbReference>
<evidence type="ECO:0000313" key="8">
    <source>
        <dbReference type="Proteomes" id="UP000179807"/>
    </source>
</evidence>
<dbReference type="GO" id="GO:0001006">
    <property type="term" value="F:RNA polymerase III type 3 promoter sequence-specific DNA binding"/>
    <property type="evidence" value="ECO:0007669"/>
    <property type="project" value="TreeGrafter"/>
</dbReference>
<dbReference type="VEuPathDB" id="TrichDB:TRFO_36685"/>
<dbReference type="AlphaFoldDB" id="A0A1J4JI15"/>
<comment type="caution">
    <text evidence="7">The sequence shown here is derived from an EMBL/GenBank/DDBJ whole genome shotgun (WGS) entry which is preliminary data.</text>
</comment>
<reference evidence="7" key="1">
    <citation type="submission" date="2016-10" db="EMBL/GenBank/DDBJ databases">
        <authorList>
            <person name="Benchimol M."/>
            <person name="Almeida L.G."/>
            <person name="Vasconcelos A.T."/>
            <person name="Perreira-Neves A."/>
            <person name="Rosa I.A."/>
            <person name="Tasca T."/>
            <person name="Bogo M.R."/>
            <person name="de Souza W."/>
        </authorList>
    </citation>
    <scope>NUCLEOTIDE SEQUENCE [LARGE SCALE GENOMIC DNA]</scope>
    <source>
        <strain evidence="7">K</strain>
    </source>
</reference>
<evidence type="ECO:0000256" key="4">
    <source>
        <dbReference type="ARBA" id="ARBA00023242"/>
    </source>
</evidence>
<dbReference type="GO" id="GO:0042796">
    <property type="term" value="P:snRNA transcription by RNA polymerase III"/>
    <property type="evidence" value="ECO:0007669"/>
    <property type="project" value="TreeGrafter"/>
</dbReference>
<proteinExistence type="predicted"/>